<evidence type="ECO:0000256" key="5">
    <source>
        <dbReference type="ARBA" id="ARBA00023204"/>
    </source>
</evidence>
<dbReference type="EMBL" id="JANPWE010000001">
    <property type="protein sequence ID" value="MCR6544035.1"/>
    <property type="molecule type" value="Genomic_DNA"/>
</dbReference>
<dbReference type="RefSeq" id="WP_257911546.1">
    <property type="nucleotide sequence ID" value="NZ_JANPWE010000001.1"/>
</dbReference>
<dbReference type="Proteomes" id="UP001524944">
    <property type="component" value="Unassembled WGS sequence"/>
</dbReference>
<comment type="function">
    <text evidence="7">Involved in DNA repair and RecF pathway recombination.</text>
</comment>
<evidence type="ECO:0000256" key="6">
    <source>
        <dbReference type="ARBA" id="ARBA00033409"/>
    </source>
</evidence>
<dbReference type="NCBIfam" id="TIGR00613">
    <property type="entry name" value="reco"/>
    <property type="match status" value="1"/>
</dbReference>
<evidence type="ECO:0000256" key="3">
    <source>
        <dbReference type="ARBA" id="ARBA00022763"/>
    </source>
</evidence>
<evidence type="ECO:0000256" key="1">
    <source>
        <dbReference type="ARBA" id="ARBA00007452"/>
    </source>
</evidence>
<organism evidence="9 10">
    <name type="scientific">Dehalobacterium formicoaceticum</name>
    <dbReference type="NCBI Taxonomy" id="51515"/>
    <lineage>
        <taxon>Bacteria</taxon>
        <taxon>Bacillati</taxon>
        <taxon>Bacillota</taxon>
        <taxon>Clostridia</taxon>
        <taxon>Eubacteriales</taxon>
        <taxon>Peptococcaceae</taxon>
        <taxon>Dehalobacterium</taxon>
    </lineage>
</organism>
<dbReference type="SUPFAM" id="SSF57863">
    <property type="entry name" value="ArfGap/RecO-like zinc finger"/>
    <property type="match status" value="1"/>
</dbReference>
<dbReference type="InterPro" id="IPR037278">
    <property type="entry name" value="ARFGAP/RecO"/>
</dbReference>
<dbReference type="InterPro" id="IPR003717">
    <property type="entry name" value="RecO"/>
</dbReference>
<evidence type="ECO:0000256" key="7">
    <source>
        <dbReference type="HAMAP-Rule" id="MF_00201"/>
    </source>
</evidence>
<comment type="caution">
    <text evidence="9">The sequence shown here is derived from an EMBL/GenBank/DDBJ whole genome shotgun (WGS) entry which is preliminary data.</text>
</comment>
<gene>
    <name evidence="7 9" type="primary">recO</name>
    <name evidence="9" type="ORF">NVS47_00620</name>
</gene>
<keyword evidence="10" id="KW-1185">Reference proteome</keyword>
<name>A0ABT1XZJ1_9FIRM</name>
<proteinExistence type="inferred from homology"/>
<dbReference type="InterPro" id="IPR022572">
    <property type="entry name" value="DNA_rep/recomb_RecO_N"/>
</dbReference>
<reference evidence="9 10" key="1">
    <citation type="submission" date="2022-08" db="EMBL/GenBank/DDBJ databases">
        <title>Proteogenomics of the novel Dehalobacterium formicoaceticum strain EZ94 highlights a key role of methyltransferases during anaerobic dichloromethane degradation.</title>
        <authorList>
            <person name="Wasmund K."/>
        </authorList>
    </citation>
    <scope>NUCLEOTIDE SEQUENCE [LARGE SCALE GENOMIC DNA]</scope>
    <source>
        <strain evidence="9 10">EZ94</strain>
    </source>
</reference>
<protein>
    <recommendedName>
        <fullName evidence="2 7">DNA repair protein RecO</fullName>
    </recommendedName>
    <alternativeName>
        <fullName evidence="6 7">Recombination protein O</fullName>
    </alternativeName>
</protein>
<evidence type="ECO:0000313" key="10">
    <source>
        <dbReference type="Proteomes" id="UP001524944"/>
    </source>
</evidence>
<dbReference type="HAMAP" id="MF_00201">
    <property type="entry name" value="RecO"/>
    <property type="match status" value="1"/>
</dbReference>
<feature type="domain" description="DNA replication/recombination mediator RecO N-terminal" evidence="8">
    <location>
        <begin position="1"/>
        <end position="80"/>
    </location>
</feature>
<accession>A0ABT1XZJ1</accession>
<comment type="similarity">
    <text evidence="1 7">Belongs to the RecO family.</text>
</comment>
<dbReference type="InterPro" id="IPR042242">
    <property type="entry name" value="RecO_C"/>
</dbReference>
<dbReference type="Pfam" id="PF02565">
    <property type="entry name" value="RecO_C"/>
    <property type="match status" value="1"/>
</dbReference>
<keyword evidence="3 7" id="KW-0227">DNA damage</keyword>
<dbReference type="PANTHER" id="PTHR33991">
    <property type="entry name" value="DNA REPAIR PROTEIN RECO"/>
    <property type="match status" value="1"/>
</dbReference>
<dbReference type="SUPFAM" id="SSF50249">
    <property type="entry name" value="Nucleic acid-binding proteins"/>
    <property type="match status" value="1"/>
</dbReference>
<dbReference type="InterPro" id="IPR012340">
    <property type="entry name" value="NA-bd_OB-fold"/>
</dbReference>
<evidence type="ECO:0000313" key="9">
    <source>
        <dbReference type="EMBL" id="MCR6544035.1"/>
    </source>
</evidence>
<keyword evidence="5 7" id="KW-0234">DNA repair</keyword>
<sequence length="254" mass="28775">MSKLYAAQAIIIKARDFGEADKILTLYTREYGKFQAIAKGVRKSTSRLRGGVQMFAHTRLLLYRGKSLDLVSQAENMDSFGALREDLERLVYASYVMELLEHAVPEREPNERIFLTTLMTLGLLQGEDPELVCRMYEIKLLYLLGYHPHLTDCILCGKPLGNSSFYLSPEQGGLVCQSCAGSEKHDGLLAAGTVLAIQKLLTMDPRQLFRLKISPGQRREMEKAIEHYLIYHLERAINAKKVMKDLLHSLKPKS</sequence>
<evidence type="ECO:0000259" key="8">
    <source>
        <dbReference type="Pfam" id="PF11967"/>
    </source>
</evidence>
<dbReference type="Pfam" id="PF11967">
    <property type="entry name" value="RecO_N"/>
    <property type="match status" value="1"/>
</dbReference>
<dbReference type="Gene3D" id="2.40.50.140">
    <property type="entry name" value="Nucleic acid-binding proteins"/>
    <property type="match status" value="1"/>
</dbReference>
<evidence type="ECO:0000256" key="4">
    <source>
        <dbReference type="ARBA" id="ARBA00023172"/>
    </source>
</evidence>
<evidence type="ECO:0000256" key="2">
    <source>
        <dbReference type="ARBA" id="ARBA00021310"/>
    </source>
</evidence>
<dbReference type="PANTHER" id="PTHR33991:SF1">
    <property type="entry name" value="DNA REPAIR PROTEIN RECO"/>
    <property type="match status" value="1"/>
</dbReference>
<dbReference type="Gene3D" id="1.20.1440.120">
    <property type="entry name" value="Recombination protein O, C-terminal domain"/>
    <property type="match status" value="1"/>
</dbReference>
<keyword evidence="4 7" id="KW-0233">DNA recombination</keyword>